<dbReference type="SUPFAM" id="SSF52200">
    <property type="entry name" value="Toll/Interleukin receptor TIR domain"/>
    <property type="match status" value="1"/>
</dbReference>
<evidence type="ECO:0000313" key="2">
    <source>
        <dbReference type="EMBL" id="UUX35226.1"/>
    </source>
</evidence>
<dbReference type="Gene3D" id="3.40.50.10140">
    <property type="entry name" value="Toll/interleukin-1 receptor homology (TIR) domain"/>
    <property type="match status" value="1"/>
</dbReference>
<accession>A0ABY5P902</accession>
<dbReference type="InterPro" id="IPR015032">
    <property type="entry name" value="ThsB__TIR-like_domain"/>
</dbReference>
<name>A0ABY5P902_9LACT</name>
<dbReference type="Proteomes" id="UP001315967">
    <property type="component" value="Chromosome"/>
</dbReference>
<evidence type="ECO:0000259" key="1">
    <source>
        <dbReference type="Pfam" id="PF08937"/>
    </source>
</evidence>
<proteinExistence type="predicted"/>
<keyword evidence="3" id="KW-1185">Reference proteome</keyword>
<gene>
    <name evidence="2" type="ORF">NRE15_06175</name>
</gene>
<feature type="domain" description="Thoeris protein ThsB TIR-like" evidence="1">
    <location>
        <begin position="200"/>
        <end position="290"/>
    </location>
</feature>
<dbReference type="InterPro" id="IPR035897">
    <property type="entry name" value="Toll_tir_struct_dom_sf"/>
</dbReference>
<reference evidence="2 3" key="1">
    <citation type="submission" date="2022-08" db="EMBL/GenBank/DDBJ databases">
        <title>Aerococcaceae sp. nov isolated from spoiled eye mask.</title>
        <authorList>
            <person name="Zhou G."/>
            <person name="Xie X.-B."/>
            <person name="Shi Q.-S."/>
            <person name="Wang Y.-S."/>
            <person name="Wen X."/>
            <person name="Peng H."/>
            <person name="Yang X.-J."/>
            <person name="Tao H.-B."/>
            <person name="Huang X.-M."/>
        </authorList>
    </citation>
    <scope>NUCLEOTIDE SEQUENCE [LARGE SCALE GENOMIC DNA]</scope>
    <source>
        <strain evidence="3">DM20194951</strain>
    </source>
</reference>
<keyword evidence="2" id="KW-0675">Receptor</keyword>
<organism evidence="2 3">
    <name type="scientific">Fundicoccus culcitae</name>
    <dbReference type="NCBI Taxonomy" id="2969821"/>
    <lineage>
        <taxon>Bacteria</taxon>
        <taxon>Bacillati</taxon>
        <taxon>Bacillota</taxon>
        <taxon>Bacilli</taxon>
        <taxon>Lactobacillales</taxon>
        <taxon>Aerococcaceae</taxon>
        <taxon>Fundicoccus</taxon>
    </lineage>
</organism>
<evidence type="ECO:0000313" key="3">
    <source>
        <dbReference type="Proteomes" id="UP001315967"/>
    </source>
</evidence>
<sequence>MYREKDNHLVSIGKKKRYNPESPEKFFYSSQKVKNILSVGVREKYNAKYDEQKVKKERAELEEYRYKKNKVIYDRINNAKINAQNVNPSYMRYYIKKYHTKGISTQEKMLIALELSKFDTKEVNEFFYKLNDSERNNQIREFAFNHLQKFGHYVVLRKRFKGKKKSYQLDKVNFDSMRPKDLYERFQSDAINNKQTYDFFVSHSLKDQIIVRDIVLKLNQDNKTCYIDWGIDDHFLKREFVNVYTEEVLKVRMEQSKNLLLIRTDNSEQSKWVEFEIEYFSSLDKPLYEVKSLPPGESELKIERYYIKDKGEL</sequence>
<dbReference type="EMBL" id="CP102453">
    <property type="protein sequence ID" value="UUX35226.1"/>
    <property type="molecule type" value="Genomic_DNA"/>
</dbReference>
<dbReference type="RefSeq" id="WP_313794717.1">
    <property type="nucleotide sequence ID" value="NZ_CP102453.1"/>
</dbReference>
<protein>
    <submittedName>
        <fullName evidence="2">Toll/interleukin-1 receptor domain-containing protein</fullName>
    </submittedName>
</protein>
<dbReference type="Pfam" id="PF08937">
    <property type="entry name" value="ThsB_TIR"/>
    <property type="match status" value="1"/>
</dbReference>